<evidence type="ECO:0000313" key="1">
    <source>
        <dbReference type="EMBL" id="ODR91220.1"/>
    </source>
</evidence>
<reference evidence="2" key="1">
    <citation type="submission" date="2016-05" db="EMBL/GenBank/DDBJ databases">
        <authorList>
            <person name="Li Y."/>
        </authorList>
    </citation>
    <scope>NUCLEOTIDE SEQUENCE [LARGE SCALE GENOMIC DNA]</scope>
    <source>
        <strain evidence="2">YIC4027</strain>
    </source>
</reference>
<name>A0A1E3VCB1_9HYPH</name>
<proteinExistence type="predicted"/>
<dbReference type="AlphaFoldDB" id="A0A1E3VCB1"/>
<dbReference type="STRING" id="1752398.A8M32_10415"/>
<organism evidence="1 2">
    <name type="scientific">Sinorhizobium alkalisoli</name>
    <dbReference type="NCBI Taxonomy" id="1752398"/>
    <lineage>
        <taxon>Bacteria</taxon>
        <taxon>Pseudomonadati</taxon>
        <taxon>Pseudomonadota</taxon>
        <taxon>Alphaproteobacteria</taxon>
        <taxon>Hyphomicrobiales</taxon>
        <taxon>Rhizobiaceae</taxon>
        <taxon>Sinorhizobium/Ensifer group</taxon>
        <taxon>Sinorhizobium</taxon>
    </lineage>
</organism>
<evidence type="ECO:0000313" key="2">
    <source>
        <dbReference type="Proteomes" id="UP000094342"/>
    </source>
</evidence>
<dbReference type="RefSeq" id="WP_069458328.1">
    <property type="nucleotide sequence ID" value="NZ_CP034911.1"/>
</dbReference>
<sequence length="101" mass="11267">MSIRNKPREAAVLASTLARTSSMSSDWTLQANRFRGATLRRDTVLQFFERASPTVVGMEACPGSQWLARKLQGFGHKVRIVAAKFVKPYVKSNKSDIIGRL</sequence>
<accession>A0A1E3VCB1</accession>
<protein>
    <submittedName>
        <fullName evidence="1">Uncharacterized protein</fullName>
    </submittedName>
</protein>
<gene>
    <name evidence="1" type="ORF">A8M32_10415</name>
</gene>
<dbReference type="EMBL" id="LYBW01000056">
    <property type="protein sequence ID" value="ODR91220.1"/>
    <property type="molecule type" value="Genomic_DNA"/>
</dbReference>
<comment type="caution">
    <text evidence="1">The sequence shown here is derived from an EMBL/GenBank/DDBJ whole genome shotgun (WGS) entry which is preliminary data.</text>
</comment>
<keyword evidence="2" id="KW-1185">Reference proteome</keyword>
<dbReference type="Proteomes" id="UP000094342">
    <property type="component" value="Unassembled WGS sequence"/>
</dbReference>